<dbReference type="EMBL" id="JBHSNP010000028">
    <property type="protein sequence ID" value="MFC5604674.1"/>
    <property type="molecule type" value="Genomic_DNA"/>
</dbReference>
<comment type="caution">
    <text evidence="8">The sequence shown here is derived from an EMBL/GenBank/DDBJ whole genome shotgun (WGS) entry which is preliminary data.</text>
</comment>
<evidence type="ECO:0000256" key="2">
    <source>
        <dbReference type="ARBA" id="ARBA00011255"/>
    </source>
</evidence>
<keyword evidence="9" id="KW-1185">Reference proteome</keyword>
<dbReference type="NCBIfam" id="NF005833">
    <property type="entry name" value="PRK07737.1"/>
    <property type="match status" value="1"/>
</dbReference>
<comment type="function">
    <text evidence="5">Required for morphogenesis and for the elongation of the flagellar filament by facilitating polymerization of the flagellin monomers at the tip of growing filament. Forms a capping structure, which prevents flagellin subunits (transported through the central channel of the flagellum) from leaking out without polymerization at the distal end.</text>
</comment>
<evidence type="ECO:0000259" key="6">
    <source>
        <dbReference type="Pfam" id="PF02465"/>
    </source>
</evidence>
<name>A0ABW0U372_9BACL</name>
<keyword evidence="8" id="KW-0969">Cilium</keyword>
<accession>A0ABW0U372</accession>
<keyword evidence="8" id="KW-0966">Cell projection</keyword>
<comment type="subcellular location">
    <subcellularLocation>
        <location evidence="5">Secreted</location>
    </subcellularLocation>
    <subcellularLocation>
        <location evidence="5">Bacterial flagellum</location>
    </subcellularLocation>
</comment>
<keyword evidence="5" id="KW-0964">Secreted</keyword>
<keyword evidence="8" id="KW-0282">Flagellum</keyword>
<evidence type="ECO:0000256" key="4">
    <source>
        <dbReference type="ARBA" id="ARBA00023143"/>
    </source>
</evidence>
<dbReference type="RefSeq" id="WP_381446676.1">
    <property type="nucleotide sequence ID" value="NZ_JBHSNP010000028.1"/>
</dbReference>
<comment type="subunit">
    <text evidence="2 5">Homopentamer.</text>
</comment>
<protein>
    <recommendedName>
        <fullName evidence="5">Flagellar hook-associated protein 2</fullName>
        <shortName evidence="5">HAP2</shortName>
    </recommendedName>
    <alternativeName>
        <fullName evidence="5">Flagellar cap protein</fullName>
    </alternativeName>
</protein>
<keyword evidence="3 5" id="KW-0175">Coiled coil</keyword>
<feature type="domain" description="Flagellar hook-associated protein 2 N-terminal" evidence="6">
    <location>
        <begin position="8"/>
        <end position="103"/>
    </location>
</feature>
<dbReference type="InterPro" id="IPR003481">
    <property type="entry name" value="FliD_N"/>
</dbReference>
<evidence type="ECO:0000313" key="9">
    <source>
        <dbReference type="Proteomes" id="UP001596071"/>
    </source>
</evidence>
<proteinExistence type="inferred from homology"/>
<evidence type="ECO:0000256" key="1">
    <source>
        <dbReference type="ARBA" id="ARBA00009764"/>
    </source>
</evidence>
<dbReference type="InterPro" id="IPR010809">
    <property type="entry name" value="FliD_C"/>
</dbReference>
<gene>
    <name evidence="8" type="ORF">ACFPTP_15675</name>
</gene>
<evidence type="ECO:0000256" key="3">
    <source>
        <dbReference type="ARBA" id="ARBA00023054"/>
    </source>
</evidence>
<comment type="similarity">
    <text evidence="1 5">Belongs to the FliD family.</text>
</comment>
<dbReference type="PANTHER" id="PTHR30288:SF0">
    <property type="entry name" value="FLAGELLAR HOOK-ASSOCIATED PROTEIN 2"/>
    <property type="match status" value="1"/>
</dbReference>
<evidence type="ECO:0000259" key="7">
    <source>
        <dbReference type="Pfam" id="PF07195"/>
    </source>
</evidence>
<dbReference type="Pfam" id="PF07195">
    <property type="entry name" value="FliD_C"/>
    <property type="match status" value="1"/>
</dbReference>
<evidence type="ECO:0000256" key="5">
    <source>
        <dbReference type="RuleBase" id="RU362066"/>
    </source>
</evidence>
<reference evidence="9" key="1">
    <citation type="journal article" date="2019" name="Int. J. Syst. Evol. Microbiol.">
        <title>The Global Catalogue of Microorganisms (GCM) 10K type strain sequencing project: providing services to taxonomists for standard genome sequencing and annotation.</title>
        <authorList>
            <consortium name="The Broad Institute Genomics Platform"/>
            <consortium name="The Broad Institute Genome Sequencing Center for Infectious Disease"/>
            <person name="Wu L."/>
            <person name="Ma J."/>
        </authorList>
    </citation>
    <scope>NUCLEOTIDE SEQUENCE [LARGE SCALE GENOMIC DNA]</scope>
    <source>
        <strain evidence="9">KACC 11299</strain>
    </source>
</reference>
<keyword evidence="4 5" id="KW-0975">Bacterial flagellum</keyword>
<evidence type="ECO:0000313" key="8">
    <source>
        <dbReference type="EMBL" id="MFC5604674.1"/>
    </source>
</evidence>
<dbReference type="PANTHER" id="PTHR30288">
    <property type="entry name" value="FLAGELLAR CAP/ASSEMBLY PROTEIN FLID"/>
    <property type="match status" value="1"/>
</dbReference>
<sequence>MRISGLATGMDTEQIIKDMMKAHRLPMEKITQKKQYLEWQLDDYRAVNRQLFDFSQNTFNNMILSTNFQAKKVNVSSSDVTIKGAGSTSDFAGTIKVTQLARSSTAKSSAPIGKENFTVNSKLEDLEGSKFTADGKINIEISAIDENGKMSEVKQLTFDKSDTLQTVLNKINKESGVNAFFDPKTRMIAVTSKHGGALGQDEKEIEMSGDLAEALNLKDVDVVKGQQAEFSINGLTMTRSTNNFKLNGFEFTLNEANSKDISFSSTADTDKIFDSIVKYVDEYNKLIEDLNKQIREPKYRSFQPLSAEQKNEMKEKEIELWEEKAKSGTLRNDAEITSMLSKMRTALMGALDGQTLKDIGITTSSNYMDNGKLIINEETLKKAIAEDPGKVHEMFSKDGGKDAKMEEHGFARRLRMIVDDTQKSIAKRAGKVGDVNDTFTLGKNLNDMNKQIERFEDRLRMTEDRLWKQFTAMERAIQRANMQSASLMNAFGGGM</sequence>
<organism evidence="8 9">
    <name type="scientific">Sporosarcina koreensis</name>
    <dbReference type="NCBI Taxonomy" id="334735"/>
    <lineage>
        <taxon>Bacteria</taxon>
        <taxon>Bacillati</taxon>
        <taxon>Bacillota</taxon>
        <taxon>Bacilli</taxon>
        <taxon>Bacillales</taxon>
        <taxon>Caryophanaceae</taxon>
        <taxon>Sporosarcina</taxon>
    </lineage>
</organism>
<dbReference type="Proteomes" id="UP001596071">
    <property type="component" value="Unassembled WGS sequence"/>
</dbReference>
<dbReference type="Pfam" id="PF02465">
    <property type="entry name" value="FliD_N"/>
    <property type="match status" value="1"/>
</dbReference>
<feature type="coiled-coil region" evidence="5">
    <location>
        <begin position="276"/>
        <end position="326"/>
    </location>
</feature>
<dbReference type="InterPro" id="IPR040026">
    <property type="entry name" value="FliD"/>
</dbReference>
<feature type="domain" description="Flagellar hook-associated protein 2 C-terminal" evidence="7">
    <location>
        <begin position="225"/>
        <end position="481"/>
    </location>
</feature>